<keyword evidence="4 11" id="KW-0256">Endoplasmic reticulum</keyword>
<comment type="caution">
    <text evidence="11">Lacks conserved residue(s) required for the propagation of feature annotation.</text>
</comment>
<evidence type="ECO:0000256" key="6">
    <source>
        <dbReference type="ARBA" id="ARBA00023136"/>
    </source>
</evidence>
<dbReference type="GO" id="GO:0005789">
    <property type="term" value="C:endoplasmic reticulum membrane"/>
    <property type="evidence" value="ECO:0007669"/>
    <property type="project" value="UniProtKB-SubCell"/>
</dbReference>
<comment type="subunit">
    <text evidence="9">Homotrimer. Interacts with LTC4S and ALOX5.</text>
</comment>
<dbReference type="InterPro" id="IPR023352">
    <property type="entry name" value="MAPEG-like_dom_sf"/>
</dbReference>
<reference evidence="13 14" key="1">
    <citation type="journal article" date="2010" name="Nature">
        <title>The sequence and de novo assembly of the giant panda genome.</title>
        <authorList>
            <person name="Li R."/>
            <person name="Fan W."/>
            <person name="Tian G."/>
            <person name="Zhu H."/>
            <person name="He L."/>
            <person name="Cai J."/>
            <person name="Huang Q."/>
            <person name="Cai Q."/>
            <person name="Li B."/>
            <person name="Bai Y."/>
            <person name="Zhang Z."/>
            <person name="Zhang Y."/>
            <person name="Wang W."/>
            <person name="Li J."/>
            <person name="Wei F."/>
            <person name="Li H."/>
            <person name="Jian M."/>
            <person name="Li J."/>
            <person name="Zhang Z."/>
            <person name="Nielsen R."/>
            <person name="Li D."/>
            <person name="Gu W."/>
            <person name="Yang Z."/>
            <person name="Xuan Z."/>
            <person name="Ryder O.A."/>
            <person name="Leung F.C."/>
            <person name="Zhou Y."/>
            <person name="Cao J."/>
            <person name="Sun X."/>
            <person name="Fu Y."/>
            <person name="Fang X."/>
            <person name="Guo X."/>
            <person name="Wang B."/>
            <person name="Hou R."/>
            <person name="Shen F."/>
            <person name="Mu B."/>
            <person name="Ni P."/>
            <person name="Lin R."/>
            <person name="Qian W."/>
            <person name="Wang G."/>
            <person name="Yu C."/>
            <person name="Nie W."/>
            <person name="Wang J."/>
            <person name="Wu Z."/>
            <person name="Liang H."/>
            <person name="Min J."/>
            <person name="Wu Q."/>
            <person name="Cheng S."/>
            <person name="Ruan J."/>
            <person name="Wang M."/>
            <person name="Shi Z."/>
            <person name="Wen M."/>
            <person name="Liu B."/>
            <person name="Ren X."/>
            <person name="Zheng H."/>
            <person name="Dong D."/>
            <person name="Cook K."/>
            <person name="Shan G."/>
            <person name="Zhang H."/>
            <person name="Kosiol C."/>
            <person name="Xie X."/>
            <person name="Lu Z."/>
            <person name="Zheng H."/>
            <person name="Li Y."/>
            <person name="Steiner C.C."/>
            <person name="Lam T.T."/>
            <person name="Lin S."/>
            <person name="Zhang Q."/>
            <person name="Li G."/>
            <person name="Tian J."/>
            <person name="Gong T."/>
            <person name="Liu H."/>
            <person name="Zhang D."/>
            <person name="Fang L."/>
            <person name="Ye C."/>
            <person name="Zhang J."/>
            <person name="Hu W."/>
            <person name="Xu A."/>
            <person name="Ren Y."/>
            <person name="Zhang G."/>
            <person name="Bruford M.W."/>
            <person name="Li Q."/>
            <person name="Ma L."/>
            <person name="Guo Y."/>
            <person name="An N."/>
            <person name="Hu Y."/>
            <person name="Zheng Y."/>
            <person name="Shi Y."/>
            <person name="Li Z."/>
            <person name="Liu Q."/>
            <person name="Chen Y."/>
            <person name="Zhao J."/>
            <person name="Qu N."/>
            <person name="Zhao S."/>
            <person name="Tian F."/>
            <person name="Wang X."/>
            <person name="Wang H."/>
            <person name="Xu L."/>
            <person name="Liu X."/>
            <person name="Vinar T."/>
            <person name="Wang Y."/>
            <person name="Lam T.W."/>
            <person name="Yiu S.M."/>
            <person name="Liu S."/>
            <person name="Zhang H."/>
            <person name="Li D."/>
            <person name="Huang Y."/>
            <person name="Wang X."/>
            <person name="Yang G."/>
            <person name="Jiang Z."/>
            <person name="Wang J."/>
            <person name="Qin N."/>
            <person name="Li L."/>
            <person name="Li J."/>
            <person name="Bolund L."/>
            <person name="Kristiansen K."/>
            <person name="Wong G.K."/>
            <person name="Olson M."/>
            <person name="Zhang X."/>
            <person name="Li S."/>
            <person name="Yang H."/>
            <person name="Wang J."/>
            <person name="Wang J."/>
        </authorList>
    </citation>
    <scope>NUCLEOTIDE SEQUENCE [LARGE SCALE GENOMIC DNA]</scope>
</reference>
<dbReference type="PRINTS" id="PR00488">
    <property type="entry name" value="5LPOXGNASEAP"/>
</dbReference>
<comment type="subcellular location">
    <subcellularLocation>
        <location evidence="11">Nucleus membrane</location>
        <topology evidence="11">Multi-pass membrane protein</topology>
    </subcellularLocation>
    <subcellularLocation>
        <location evidence="11">Endoplasmic reticulum membrane</location>
        <topology evidence="11">Multi-pass membrane protein</topology>
    </subcellularLocation>
</comment>
<evidence type="ECO:0000256" key="9">
    <source>
        <dbReference type="ARBA" id="ARBA00038708"/>
    </source>
</evidence>
<comment type="domain">
    <text evidence="11">The C-terminal part after residue 140 is mostly disordered.</text>
</comment>
<evidence type="ECO:0000256" key="4">
    <source>
        <dbReference type="ARBA" id="ARBA00022824"/>
    </source>
</evidence>
<dbReference type="InterPro" id="IPR050997">
    <property type="entry name" value="MAPEG"/>
</dbReference>
<feature type="compositionally biased region" description="Basic residues" evidence="12">
    <location>
        <begin position="109"/>
        <end position="131"/>
    </location>
</feature>
<dbReference type="GO" id="GO:0004602">
    <property type="term" value="F:glutathione peroxidase activity"/>
    <property type="evidence" value="ECO:0007669"/>
    <property type="project" value="TreeGrafter"/>
</dbReference>
<dbReference type="InterPro" id="IPR001446">
    <property type="entry name" value="5_LipOase_AP"/>
</dbReference>
<evidence type="ECO:0000256" key="10">
    <source>
        <dbReference type="ARBA" id="ARBA00040386"/>
    </source>
</evidence>
<evidence type="ECO:0000313" key="14">
    <source>
        <dbReference type="Proteomes" id="UP000008912"/>
    </source>
</evidence>
<dbReference type="GO" id="GO:0004464">
    <property type="term" value="F:leukotriene-C4 synthase activity"/>
    <property type="evidence" value="ECO:0007669"/>
    <property type="project" value="TreeGrafter"/>
</dbReference>
<sequence>KTYRGACKVSQTKVPGLLFCKVQEGSCANRKNSFSSSRPGWVAALADTRGGLRQLSVPGSWNGNDTPTTSFALALEPGCSWRGRNWPAKTQSCRPGCPPPHWSSPPRGARSKHGSRSRGQHCPAGHRHPHQRGPERQNCVDAYPTFLVVLWSAGLLCSQVPAAFAGLMYLFVRQKYFVGYLGERTQSTPGYIFGKRIILFLFLMSLAGIFNYYLILFFGSDFENYIKAVTTTISPLLLIP</sequence>
<feature type="transmembrane region" description="Helical" evidence="11">
    <location>
        <begin position="146"/>
        <end position="172"/>
    </location>
</feature>
<evidence type="ECO:0000256" key="5">
    <source>
        <dbReference type="ARBA" id="ARBA00022989"/>
    </source>
</evidence>
<dbReference type="PANTHER" id="PTHR10250">
    <property type="entry name" value="MICROSOMAL GLUTATHIONE S-TRANSFERASE"/>
    <property type="match status" value="1"/>
</dbReference>
<dbReference type="InterPro" id="IPR001129">
    <property type="entry name" value="Membr-assoc_MAPEG"/>
</dbReference>
<dbReference type="Gene3D" id="1.20.120.550">
    <property type="entry name" value="Membrane associated eicosanoid/glutathione metabolism-like domain"/>
    <property type="match status" value="1"/>
</dbReference>
<dbReference type="SUPFAM" id="SSF161084">
    <property type="entry name" value="MAPEG domain-like"/>
    <property type="match status" value="1"/>
</dbReference>
<evidence type="ECO:0000256" key="7">
    <source>
        <dbReference type="ARBA" id="ARBA00023242"/>
    </source>
</evidence>
<evidence type="ECO:0000256" key="8">
    <source>
        <dbReference type="ARBA" id="ARBA00037558"/>
    </source>
</evidence>
<reference evidence="13" key="2">
    <citation type="submission" date="2025-08" db="UniProtKB">
        <authorList>
            <consortium name="Ensembl"/>
        </authorList>
    </citation>
    <scope>IDENTIFICATION</scope>
</reference>
<protein>
    <recommendedName>
        <fullName evidence="10 11">Arachidonate 5-lipoxygenase-activating protein</fullName>
    </recommendedName>
    <alternativeName>
        <fullName evidence="11">MK-886-binding protein</fullName>
    </alternativeName>
</protein>
<reference evidence="13" key="3">
    <citation type="submission" date="2025-09" db="UniProtKB">
        <authorList>
            <consortium name="Ensembl"/>
        </authorList>
    </citation>
    <scope>IDENTIFICATION</scope>
</reference>
<evidence type="ECO:0000256" key="2">
    <source>
        <dbReference type="ARBA" id="ARBA00022692"/>
    </source>
</evidence>
<feature type="transmembrane region" description="Helical" evidence="11">
    <location>
        <begin position="193"/>
        <end position="215"/>
    </location>
</feature>
<evidence type="ECO:0000256" key="3">
    <source>
        <dbReference type="ARBA" id="ARBA00022751"/>
    </source>
</evidence>
<keyword evidence="14" id="KW-1185">Reference proteome</keyword>
<comment type="function">
    <text evidence="8">Required for leukotriene biosynthesis by ALOX5 (5-lipoxygenase). Anchors ALOX5 to the membrane. Binds arachidonic acid, and could play an essential role in the transfer of arachidonic acid to ALOX5. Binds to MK-886, a compound that blocks the biosynthesis of leukotrienes.</text>
</comment>
<dbReference type="InParanoid" id="A0A7N5JUY5"/>
<evidence type="ECO:0000256" key="11">
    <source>
        <dbReference type="RuleBase" id="RU369123"/>
    </source>
</evidence>
<comment type="similarity">
    <text evidence="1 11">Belongs to the MAPEG family.</text>
</comment>
<evidence type="ECO:0000313" key="13">
    <source>
        <dbReference type="Ensembl" id="ENSAMEP00000030737.1"/>
    </source>
</evidence>
<keyword evidence="2 11" id="KW-0812">Transmembrane</keyword>
<dbReference type="Pfam" id="PF01124">
    <property type="entry name" value="MAPEG"/>
    <property type="match status" value="1"/>
</dbReference>
<dbReference type="Ensembl" id="ENSAMET00000031425.1">
    <property type="protein sequence ID" value="ENSAMEP00000030737.1"/>
    <property type="gene ID" value="ENSAMEG00000023710.1"/>
</dbReference>
<dbReference type="GO" id="GO:0019370">
    <property type="term" value="P:leukotriene biosynthetic process"/>
    <property type="evidence" value="ECO:0007669"/>
    <property type="project" value="UniProtKB-UniRule"/>
</dbReference>
<proteinExistence type="inferred from homology"/>
<accession>A0A7N5JUY5</accession>
<dbReference type="PANTHER" id="PTHR10250:SF2">
    <property type="entry name" value="ARACHIDONATE 5-LIPOXYGENASE-ACTIVATING PROTEIN"/>
    <property type="match status" value="1"/>
</dbReference>
<gene>
    <name evidence="13" type="primary">ALOX5AP</name>
</gene>
<dbReference type="Proteomes" id="UP000008912">
    <property type="component" value="Unassembled WGS sequence"/>
</dbReference>
<feature type="region of interest" description="Disordered" evidence="12">
    <location>
        <begin position="95"/>
        <end position="134"/>
    </location>
</feature>
<organism evidence="13 14">
    <name type="scientific">Ailuropoda melanoleuca</name>
    <name type="common">Giant panda</name>
    <dbReference type="NCBI Taxonomy" id="9646"/>
    <lineage>
        <taxon>Eukaryota</taxon>
        <taxon>Metazoa</taxon>
        <taxon>Chordata</taxon>
        <taxon>Craniata</taxon>
        <taxon>Vertebrata</taxon>
        <taxon>Euteleostomi</taxon>
        <taxon>Mammalia</taxon>
        <taxon>Eutheria</taxon>
        <taxon>Laurasiatheria</taxon>
        <taxon>Carnivora</taxon>
        <taxon>Caniformia</taxon>
        <taxon>Ursidae</taxon>
        <taxon>Ailuropoda</taxon>
    </lineage>
</organism>
<evidence type="ECO:0000256" key="1">
    <source>
        <dbReference type="ARBA" id="ARBA00010459"/>
    </source>
</evidence>
<dbReference type="AlphaFoldDB" id="A0A7N5JUY5"/>
<keyword evidence="3 11" id="KW-0434">Leukotriene biosynthesis</keyword>
<dbReference type="GO" id="GO:0008047">
    <property type="term" value="F:enzyme activator activity"/>
    <property type="evidence" value="ECO:0007669"/>
    <property type="project" value="UniProtKB-UniRule"/>
</dbReference>
<keyword evidence="7" id="KW-0539">Nucleus</keyword>
<keyword evidence="6 11" id="KW-0472">Membrane</keyword>
<name>A0A7N5JUY5_AILME</name>
<dbReference type="GO" id="GO:0031965">
    <property type="term" value="C:nuclear membrane"/>
    <property type="evidence" value="ECO:0007669"/>
    <property type="project" value="UniProtKB-SubCell"/>
</dbReference>
<keyword evidence="5 11" id="KW-1133">Transmembrane helix</keyword>
<dbReference type="FunFam" id="1.20.120.550:FF:000003">
    <property type="entry name" value="Leukotriene C4 synthase"/>
    <property type="match status" value="1"/>
</dbReference>
<evidence type="ECO:0000256" key="12">
    <source>
        <dbReference type="SAM" id="MobiDB-lite"/>
    </source>
</evidence>
<dbReference type="GO" id="GO:0004364">
    <property type="term" value="F:glutathione transferase activity"/>
    <property type="evidence" value="ECO:0007669"/>
    <property type="project" value="TreeGrafter"/>
</dbReference>
<dbReference type="GeneTree" id="ENSGT00940000158706"/>